<evidence type="ECO:0000313" key="2">
    <source>
        <dbReference type="EMBL" id="VFJ63486.1"/>
    </source>
</evidence>
<keyword evidence="1" id="KW-0812">Transmembrane</keyword>
<protein>
    <submittedName>
        <fullName evidence="2">Uncharacterized protein</fullName>
    </submittedName>
</protein>
<feature type="transmembrane region" description="Helical" evidence="1">
    <location>
        <begin position="70"/>
        <end position="91"/>
    </location>
</feature>
<feature type="transmembrane region" description="Helical" evidence="1">
    <location>
        <begin position="6"/>
        <end position="26"/>
    </location>
</feature>
<feature type="transmembrane region" description="Helical" evidence="1">
    <location>
        <begin position="38"/>
        <end position="58"/>
    </location>
</feature>
<keyword evidence="1" id="KW-1133">Transmembrane helix</keyword>
<proteinExistence type="predicted"/>
<keyword evidence="1" id="KW-0472">Membrane</keyword>
<accession>A0A450T9W1</accession>
<dbReference type="EMBL" id="CAADFE010000004">
    <property type="protein sequence ID" value="VFJ63486.1"/>
    <property type="molecule type" value="Genomic_DNA"/>
</dbReference>
<reference evidence="2" key="1">
    <citation type="submission" date="2019-02" db="EMBL/GenBank/DDBJ databases">
        <authorList>
            <person name="Gruber-Vodicka R. H."/>
            <person name="Seah K. B. B."/>
        </authorList>
    </citation>
    <scope>NUCLEOTIDE SEQUENCE</scope>
    <source>
        <strain evidence="2">BECK_BZ131</strain>
    </source>
</reference>
<dbReference type="AlphaFoldDB" id="A0A450T9W1"/>
<name>A0A450T9W1_9GAMM</name>
<gene>
    <name evidence="2" type="ORF">BECKFW1821C_GA0114237_100420</name>
</gene>
<sequence length="112" mass="12221">MDYYLIGGVICGILGIVALLWISIYFARSKPSLAEGVVVFITAASLSAGVKVCVLSLNPEVLTEVENERIYVFLGGLAVIWVSIDTLWSTLSDIYQRKRSPADRDPADSDKP</sequence>
<evidence type="ECO:0000256" key="1">
    <source>
        <dbReference type="SAM" id="Phobius"/>
    </source>
</evidence>
<organism evidence="2">
    <name type="scientific">Candidatus Kentrum sp. FW</name>
    <dbReference type="NCBI Taxonomy" id="2126338"/>
    <lineage>
        <taxon>Bacteria</taxon>
        <taxon>Pseudomonadati</taxon>
        <taxon>Pseudomonadota</taxon>
        <taxon>Gammaproteobacteria</taxon>
        <taxon>Candidatus Kentrum</taxon>
    </lineage>
</organism>